<sequence length="162" mass="17664">METESSGLTKQSIVKYLEESVKVAHEAKLNGKHPFGCVLIGPNDEILLRQGNIDTFNHAESTLCREAAAKFSSDFLWGCTLVTNFEPCCMCAGSVYWANIGRILYGASEEVLLGLTGSAEENMTMSLDCRTVVGSGQKAIEVIGPVPEMEQAILSDHRGFWD</sequence>
<evidence type="ECO:0000259" key="1">
    <source>
        <dbReference type="PROSITE" id="PS51747"/>
    </source>
</evidence>
<gene>
    <name evidence="2" type="ORF">OGAPHI_005943</name>
</gene>
<evidence type="ECO:0000313" key="2">
    <source>
        <dbReference type="EMBL" id="KAH3661765.1"/>
    </source>
</evidence>
<dbReference type="PROSITE" id="PS51747">
    <property type="entry name" value="CYT_DCMP_DEAMINASES_2"/>
    <property type="match status" value="1"/>
</dbReference>
<dbReference type="Gene3D" id="3.40.140.10">
    <property type="entry name" value="Cytidine Deaminase, domain 2"/>
    <property type="match status" value="1"/>
</dbReference>
<name>A0A9P8NYC6_9ASCO</name>
<protein>
    <recommendedName>
        <fullName evidence="1">CMP/dCMP-type deaminase domain-containing protein</fullName>
    </recommendedName>
</protein>
<dbReference type="CDD" id="cd01285">
    <property type="entry name" value="nucleoside_deaminase"/>
    <property type="match status" value="1"/>
</dbReference>
<keyword evidence="3" id="KW-1185">Reference proteome</keyword>
<dbReference type="InterPro" id="IPR016193">
    <property type="entry name" value="Cytidine_deaminase-like"/>
</dbReference>
<evidence type="ECO:0000313" key="3">
    <source>
        <dbReference type="Proteomes" id="UP000769157"/>
    </source>
</evidence>
<proteinExistence type="predicted"/>
<dbReference type="GeneID" id="70237907"/>
<comment type="caution">
    <text evidence="2">The sequence shown here is derived from an EMBL/GenBank/DDBJ whole genome shotgun (WGS) entry which is preliminary data.</text>
</comment>
<dbReference type="AlphaFoldDB" id="A0A9P8NYC6"/>
<dbReference type="GO" id="GO:0047974">
    <property type="term" value="F:guanosine deaminase activity"/>
    <property type="evidence" value="ECO:0007669"/>
    <property type="project" value="TreeGrafter"/>
</dbReference>
<reference evidence="2" key="2">
    <citation type="submission" date="2021-01" db="EMBL/GenBank/DDBJ databases">
        <authorList>
            <person name="Schikora-Tamarit M.A."/>
        </authorList>
    </citation>
    <scope>NUCLEOTIDE SEQUENCE</scope>
    <source>
        <strain evidence="2">CBS6075</strain>
    </source>
</reference>
<dbReference type="Proteomes" id="UP000769157">
    <property type="component" value="Unassembled WGS sequence"/>
</dbReference>
<dbReference type="PANTHER" id="PTHR11079:SF161">
    <property type="entry name" value="CMP_DCMP-TYPE DEAMINASE DOMAIN-CONTAINING PROTEIN"/>
    <property type="match status" value="1"/>
</dbReference>
<dbReference type="InterPro" id="IPR002125">
    <property type="entry name" value="CMP_dCMP_dom"/>
</dbReference>
<accession>A0A9P8NYC6</accession>
<dbReference type="RefSeq" id="XP_046058869.1">
    <property type="nucleotide sequence ID" value="XM_046207179.1"/>
</dbReference>
<reference evidence="2" key="1">
    <citation type="journal article" date="2021" name="Open Biol.">
        <title>Shared evolutionary footprints suggest mitochondrial oxidative damage underlies multiple complex I losses in fungi.</title>
        <authorList>
            <person name="Schikora-Tamarit M.A."/>
            <person name="Marcet-Houben M."/>
            <person name="Nosek J."/>
            <person name="Gabaldon T."/>
        </authorList>
    </citation>
    <scope>NUCLEOTIDE SEQUENCE</scope>
    <source>
        <strain evidence="2">CBS6075</strain>
    </source>
</reference>
<feature type="domain" description="CMP/dCMP-type deaminase" evidence="1">
    <location>
        <begin position="11"/>
        <end position="120"/>
    </location>
</feature>
<dbReference type="PANTHER" id="PTHR11079">
    <property type="entry name" value="CYTOSINE DEAMINASE FAMILY MEMBER"/>
    <property type="match status" value="1"/>
</dbReference>
<dbReference type="GO" id="GO:0006152">
    <property type="term" value="P:purine nucleoside catabolic process"/>
    <property type="evidence" value="ECO:0007669"/>
    <property type="project" value="TreeGrafter"/>
</dbReference>
<dbReference type="SUPFAM" id="SSF53927">
    <property type="entry name" value="Cytidine deaminase-like"/>
    <property type="match status" value="1"/>
</dbReference>
<dbReference type="Pfam" id="PF00383">
    <property type="entry name" value="dCMP_cyt_deam_1"/>
    <property type="match status" value="1"/>
</dbReference>
<dbReference type="EMBL" id="JAEUBE010000414">
    <property type="protein sequence ID" value="KAH3661765.1"/>
    <property type="molecule type" value="Genomic_DNA"/>
</dbReference>
<dbReference type="OrthoDB" id="408702at2759"/>
<organism evidence="2 3">
    <name type="scientific">Ogataea philodendri</name>
    <dbReference type="NCBI Taxonomy" id="1378263"/>
    <lineage>
        <taxon>Eukaryota</taxon>
        <taxon>Fungi</taxon>
        <taxon>Dikarya</taxon>
        <taxon>Ascomycota</taxon>
        <taxon>Saccharomycotina</taxon>
        <taxon>Pichiomycetes</taxon>
        <taxon>Pichiales</taxon>
        <taxon>Pichiaceae</taxon>
        <taxon>Ogataea</taxon>
    </lineage>
</organism>